<evidence type="ECO:0000313" key="1">
    <source>
        <dbReference type="EMBL" id="GAF99817.1"/>
    </source>
</evidence>
<organism evidence="1">
    <name type="scientific">marine sediment metagenome</name>
    <dbReference type="NCBI Taxonomy" id="412755"/>
    <lineage>
        <taxon>unclassified sequences</taxon>
        <taxon>metagenomes</taxon>
        <taxon>ecological metagenomes</taxon>
    </lineage>
</organism>
<dbReference type="SUPFAM" id="SSF53098">
    <property type="entry name" value="Ribonuclease H-like"/>
    <property type="match status" value="1"/>
</dbReference>
<dbReference type="EMBL" id="BARS01027572">
    <property type="protein sequence ID" value="GAF99817.1"/>
    <property type="molecule type" value="Genomic_DNA"/>
</dbReference>
<proteinExistence type="predicted"/>
<name>X0UHE2_9ZZZZ</name>
<dbReference type="InterPro" id="IPR012337">
    <property type="entry name" value="RNaseH-like_sf"/>
</dbReference>
<dbReference type="AlphaFoldDB" id="X0UHE2"/>
<feature type="non-terminal residue" evidence="1">
    <location>
        <position position="241"/>
    </location>
</feature>
<reference evidence="1" key="1">
    <citation type="journal article" date="2014" name="Front. Microbiol.">
        <title>High frequency of phylogenetically diverse reductive dehalogenase-homologous genes in deep subseafloor sedimentary metagenomes.</title>
        <authorList>
            <person name="Kawai M."/>
            <person name="Futagami T."/>
            <person name="Toyoda A."/>
            <person name="Takaki Y."/>
            <person name="Nishi S."/>
            <person name="Hori S."/>
            <person name="Arai W."/>
            <person name="Tsubouchi T."/>
            <person name="Morono Y."/>
            <person name="Uchiyama I."/>
            <person name="Ito T."/>
            <person name="Fujiyama A."/>
            <person name="Inagaki F."/>
            <person name="Takami H."/>
        </authorList>
    </citation>
    <scope>NUCLEOTIDE SEQUENCE</scope>
    <source>
        <strain evidence="1">Expedition CK06-06</strain>
    </source>
</reference>
<comment type="caution">
    <text evidence="1">The sequence shown here is derived from an EMBL/GenBank/DDBJ whole genome shotgun (WGS) entry which is preliminary data.</text>
</comment>
<sequence length="241" mass="26894">MDFEFSQPPGERPAVVCMVAREYGAGRTIRVWADKLAEMASPPFPIAADSLFVAYYASAELSCFLALGWPMPVRVLDLFTEFRCLTNGRPTVAGNGLLGALAHFGLDAIEAAEKEEMRELAQRGGPYTQAERQSLLDYCETDVVALARLLPVMLPRIDLPRALLRGRYWAALAHMEWNGVPIDAPTLEALRTNWEALKGRLTRAVDKDYGVYTPTSRRRINPRSRSGQLVLEEAARWDVDP</sequence>
<evidence type="ECO:0008006" key="2">
    <source>
        <dbReference type="Google" id="ProtNLM"/>
    </source>
</evidence>
<accession>X0UHE2</accession>
<protein>
    <recommendedName>
        <fullName evidence="2">3'-5' exonuclease domain-containing protein</fullName>
    </recommendedName>
</protein>
<gene>
    <name evidence="1" type="ORF">S01H1_43288</name>
</gene>